<evidence type="ECO:0000313" key="5">
    <source>
        <dbReference type="EMBL" id="ETW05614.1"/>
    </source>
</evidence>
<evidence type="ECO:0000256" key="3">
    <source>
        <dbReference type="RuleBase" id="RU363019"/>
    </source>
</evidence>
<reference evidence="5" key="1">
    <citation type="submission" date="2013-12" db="EMBL/GenBank/DDBJ databases">
        <title>The Genome Sequence of Aphanomyces invadans NJM9701.</title>
        <authorList>
            <consortium name="The Broad Institute Genomics Platform"/>
            <person name="Russ C."/>
            <person name="Tyler B."/>
            <person name="van West P."/>
            <person name="Dieguez-Uribeondo J."/>
            <person name="Young S.K."/>
            <person name="Zeng Q."/>
            <person name="Gargeya S."/>
            <person name="Fitzgerald M."/>
            <person name="Abouelleil A."/>
            <person name="Alvarado L."/>
            <person name="Chapman S.B."/>
            <person name="Gainer-Dewar J."/>
            <person name="Goldberg J."/>
            <person name="Griggs A."/>
            <person name="Gujja S."/>
            <person name="Hansen M."/>
            <person name="Howarth C."/>
            <person name="Imamovic A."/>
            <person name="Ireland A."/>
            <person name="Larimer J."/>
            <person name="McCowan C."/>
            <person name="Murphy C."/>
            <person name="Pearson M."/>
            <person name="Poon T.W."/>
            <person name="Priest M."/>
            <person name="Roberts A."/>
            <person name="Saif S."/>
            <person name="Shea T."/>
            <person name="Sykes S."/>
            <person name="Wortman J."/>
            <person name="Nusbaum C."/>
            <person name="Birren B."/>
        </authorList>
    </citation>
    <scope>NUCLEOTIDE SEQUENCE [LARGE SCALE GENOMIC DNA]</scope>
    <source>
        <strain evidence="5">NJM9701</strain>
    </source>
</reference>
<dbReference type="RefSeq" id="XP_008865391.1">
    <property type="nucleotide sequence ID" value="XM_008867169.1"/>
</dbReference>
<dbReference type="InterPro" id="IPR029000">
    <property type="entry name" value="Cyclophilin-like_dom_sf"/>
</dbReference>
<sequence length="194" mass="21142">MKRTVAAAAVATAAAINPSDVYSVLIQTSAGNVTLEVHPAWAPVGAERFTQLVHDGFYTNAALFRYVPNFVVQWGLPSDPNRNTYAPIRDDLAVAGISNTVGTMSFAKSGKDTRTTQIFVNFRDNSRLDALGFTPFAVVTSGLDVLVNDVYSGYNEAPKQPKIQVEGNVYLDREFPLLTHIRAVSMMLPSQDTE</sequence>
<accession>A0A024UH35</accession>
<evidence type="ECO:0000256" key="1">
    <source>
        <dbReference type="ARBA" id="ARBA00023110"/>
    </source>
</evidence>
<comment type="catalytic activity">
    <reaction evidence="3">
        <text>[protein]-peptidylproline (omega=180) = [protein]-peptidylproline (omega=0)</text>
        <dbReference type="Rhea" id="RHEA:16237"/>
        <dbReference type="Rhea" id="RHEA-COMP:10747"/>
        <dbReference type="Rhea" id="RHEA-COMP:10748"/>
        <dbReference type="ChEBI" id="CHEBI:83833"/>
        <dbReference type="ChEBI" id="CHEBI:83834"/>
        <dbReference type="EC" id="5.2.1.8"/>
    </reaction>
</comment>
<dbReference type="GeneID" id="20080400"/>
<dbReference type="GO" id="GO:0003755">
    <property type="term" value="F:peptidyl-prolyl cis-trans isomerase activity"/>
    <property type="evidence" value="ECO:0007669"/>
    <property type="project" value="UniProtKB-UniRule"/>
</dbReference>
<proteinExistence type="inferred from homology"/>
<dbReference type="PANTHER" id="PTHR43246">
    <property type="entry name" value="PEPTIDYL-PROLYL CIS-TRANS ISOMERASE CYP38, CHLOROPLASTIC"/>
    <property type="match status" value="1"/>
</dbReference>
<dbReference type="AlphaFoldDB" id="A0A024UH35"/>
<dbReference type="Gene3D" id="2.40.100.10">
    <property type="entry name" value="Cyclophilin-like"/>
    <property type="match status" value="1"/>
</dbReference>
<evidence type="ECO:0000259" key="4">
    <source>
        <dbReference type="PROSITE" id="PS50072"/>
    </source>
</evidence>
<comment type="function">
    <text evidence="3">PPIases accelerate the folding of proteins. It catalyzes the cis-trans isomerization of proline imidic peptide bonds in oligopeptides.</text>
</comment>
<name>A0A024UH35_9STRA</name>
<dbReference type="InterPro" id="IPR044665">
    <property type="entry name" value="E_coli_cyclophilin_A-like"/>
</dbReference>
<dbReference type="PROSITE" id="PS50072">
    <property type="entry name" value="CSA_PPIASE_2"/>
    <property type="match status" value="1"/>
</dbReference>
<dbReference type="EMBL" id="KI913956">
    <property type="protein sequence ID" value="ETW05614.1"/>
    <property type="molecule type" value="Genomic_DNA"/>
</dbReference>
<gene>
    <name evidence="5" type="ORF">H310_03350</name>
</gene>
<protein>
    <recommendedName>
        <fullName evidence="3">Peptidyl-prolyl cis-trans isomerase</fullName>
        <shortName evidence="3">PPIase</shortName>
        <ecNumber evidence="3">5.2.1.8</ecNumber>
    </recommendedName>
</protein>
<organism evidence="5">
    <name type="scientific">Aphanomyces invadans</name>
    <dbReference type="NCBI Taxonomy" id="157072"/>
    <lineage>
        <taxon>Eukaryota</taxon>
        <taxon>Sar</taxon>
        <taxon>Stramenopiles</taxon>
        <taxon>Oomycota</taxon>
        <taxon>Saprolegniomycetes</taxon>
        <taxon>Saprolegniales</taxon>
        <taxon>Verrucalvaceae</taxon>
        <taxon>Aphanomyces</taxon>
    </lineage>
</organism>
<dbReference type="OrthoDB" id="423037at2759"/>
<dbReference type="EC" id="5.2.1.8" evidence="3"/>
<dbReference type="STRING" id="157072.A0A024UH35"/>
<dbReference type="eggNOG" id="KOG0883">
    <property type="taxonomic scope" value="Eukaryota"/>
</dbReference>
<evidence type="ECO:0000256" key="2">
    <source>
        <dbReference type="ARBA" id="ARBA00023235"/>
    </source>
</evidence>
<keyword evidence="1 3" id="KW-0697">Rotamase</keyword>
<dbReference type="SUPFAM" id="SSF50891">
    <property type="entry name" value="Cyclophilin-like"/>
    <property type="match status" value="1"/>
</dbReference>
<dbReference type="InterPro" id="IPR002130">
    <property type="entry name" value="Cyclophilin-type_PPIase_dom"/>
</dbReference>
<comment type="similarity">
    <text evidence="3">Belongs to the cyclophilin-type PPIase family.</text>
</comment>
<dbReference type="Pfam" id="PF00160">
    <property type="entry name" value="Pro_isomerase"/>
    <property type="match status" value="1"/>
</dbReference>
<keyword evidence="2 3" id="KW-0413">Isomerase</keyword>
<dbReference type="VEuPathDB" id="FungiDB:H310_03350"/>
<feature type="domain" description="PPIase cyclophilin-type" evidence="4">
    <location>
        <begin position="27"/>
        <end position="165"/>
    </location>
</feature>
<dbReference type="PRINTS" id="PR00153">
    <property type="entry name" value="CSAPPISMRASE"/>
</dbReference>